<dbReference type="RefSeq" id="WP_245791375.1">
    <property type="nucleotide sequence ID" value="NZ_JXLC01000021.1"/>
</dbReference>
<gene>
    <name evidence="2" type="ORF">ATZ33_05965</name>
    <name evidence="3" type="ORF">RV15_GL001492</name>
</gene>
<evidence type="ECO:0000256" key="1">
    <source>
        <dbReference type="SAM" id="Phobius"/>
    </source>
</evidence>
<dbReference type="AlphaFoldDB" id="A0A0S3K9C0"/>
<keyword evidence="1" id="KW-1133">Transmembrane helix</keyword>
<evidence type="ECO:0000313" key="4">
    <source>
        <dbReference type="Proteomes" id="UP000065511"/>
    </source>
</evidence>
<dbReference type="EMBL" id="CP013614">
    <property type="protein sequence ID" value="ALS00929.1"/>
    <property type="molecule type" value="Genomic_DNA"/>
</dbReference>
<evidence type="ECO:0000313" key="2">
    <source>
        <dbReference type="EMBL" id="ALS00929.1"/>
    </source>
</evidence>
<evidence type="ECO:0008006" key="6">
    <source>
        <dbReference type="Google" id="ProtNLM"/>
    </source>
</evidence>
<dbReference type="GO" id="GO:0016020">
    <property type="term" value="C:membrane"/>
    <property type="evidence" value="ECO:0007669"/>
    <property type="project" value="InterPro"/>
</dbReference>
<name>A0A0S3K9C0_9ENTE</name>
<protein>
    <recommendedName>
        <fullName evidence="6">DUF805 domain-containing protein</fullName>
    </recommendedName>
</protein>
<dbReference type="EMBL" id="JXLC01000021">
    <property type="protein sequence ID" value="OJG89926.1"/>
    <property type="molecule type" value="Genomic_DNA"/>
</dbReference>
<organism evidence="3 5">
    <name type="scientific">Enterococcus silesiacus</name>
    <dbReference type="NCBI Taxonomy" id="332949"/>
    <lineage>
        <taxon>Bacteria</taxon>
        <taxon>Bacillati</taxon>
        <taxon>Bacillota</taxon>
        <taxon>Bacilli</taxon>
        <taxon>Lactobacillales</taxon>
        <taxon>Enterococcaceae</taxon>
        <taxon>Enterococcus</taxon>
    </lineage>
</organism>
<evidence type="ECO:0000313" key="5">
    <source>
        <dbReference type="Proteomes" id="UP000183039"/>
    </source>
</evidence>
<keyword evidence="4" id="KW-1185">Reference proteome</keyword>
<dbReference type="KEGG" id="ess:ATZ33_05965"/>
<proteinExistence type="predicted"/>
<dbReference type="Proteomes" id="UP000183039">
    <property type="component" value="Unassembled WGS sequence"/>
</dbReference>
<feature type="transmembrane region" description="Helical" evidence="1">
    <location>
        <begin position="36"/>
        <end position="60"/>
    </location>
</feature>
<keyword evidence="1" id="KW-0812">Transmembrane</keyword>
<keyword evidence="1" id="KW-0472">Membrane</keyword>
<evidence type="ECO:0000313" key="3">
    <source>
        <dbReference type="EMBL" id="OJG89926.1"/>
    </source>
</evidence>
<reference evidence="2 4" key="2">
    <citation type="submission" date="2015-12" db="EMBL/GenBank/DDBJ databases">
        <authorList>
            <person name="Lauer A."/>
            <person name="Humrighouse B."/>
            <person name="Loparev V."/>
            <person name="Shewmaker P.L."/>
            <person name="Whitney A.M."/>
            <person name="McLaughlin R.W."/>
        </authorList>
    </citation>
    <scope>NUCLEOTIDE SEQUENCE [LARGE SCALE GENOMIC DNA]</scope>
    <source>
        <strain evidence="2 4">LMG 23085</strain>
    </source>
</reference>
<reference evidence="3 5" key="1">
    <citation type="submission" date="2014-12" db="EMBL/GenBank/DDBJ databases">
        <title>Draft genome sequences of 29 type strains of Enterococci.</title>
        <authorList>
            <person name="Zhong Z."/>
            <person name="Sun Z."/>
            <person name="Liu W."/>
            <person name="Zhang W."/>
            <person name="Zhang H."/>
        </authorList>
    </citation>
    <scope>NUCLEOTIDE SEQUENCE [LARGE SCALE GENOMIC DNA]</scope>
    <source>
        <strain evidence="3 5">DSM 22801</strain>
    </source>
</reference>
<sequence length="62" mass="7179">MKKIHQIQGQVTFGKAIGDFFKGYFDFKGRTTRAGYWWVTLILTILTVICFIVLLPIIIFPL</sequence>
<dbReference type="Pfam" id="PF05656">
    <property type="entry name" value="DUF805"/>
    <property type="match status" value="1"/>
</dbReference>
<accession>A0A0S3K9C0</accession>
<dbReference type="Proteomes" id="UP000065511">
    <property type="component" value="Chromosome"/>
</dbReference>
<dbReference type="InterPro" id="IPR008523">
    <property type="entry name" value="DUF805"/>
</dbReference>